<protein>
    <submittedName>
        <fullName evidence="2">Uncharacterized protein</fullName>
    </submittedName>
</protein>
<dbReference type="RefSeq" id="WP_145171656.1">
    <property type="nucleotide sequence ID" value="NZ_CP036525.1"/>
</dbReference>
<reference evidence="2 3" key="1">
    <citation type="submission" date="2019-02" db="EMBL/GenBank/DDBJ databases">
        <title>Deep-cultivation of Planctomycetes and their phenomic and genomic characterization uncovers novel biology.</title>
        <authorList>
            <person name="Wiegand S."/>
            <person name="Jogler M."/>
            <person name="Boedeker C."/>
            <person name="Pinto D."/>
            <person name="Vollmers J."/>
            <person name="Rivas-Marin E."/>
            <person name="Kohn T."/>
            <person name="Peeters S.H."/>
            <person name="Heuer A."/>
            <person name="Rast P."/>
            <person name="Oberbeckmann S."/>
            <person name="Bunk B."/>
            <person name="Jeske O."/>
            <person name="Meyerdierks A."/>
            <person name="Storesund J.E."/>
            <person name="Kallscheuer N."/>
            <person name="Luecker S."/>
            <person name="Lage O.M."/>
            <person name="Pohl T."/>
            <person name="Merkel B.J."/>
            <person name="Hornburger P."/>
            <person name="Mueller R.-W."/>
            <person name="Bruemmer F."/>
            <person name="Labrenz M."/>
            <person name="Spormann A.M."/>
            <person name="Op den Camp H."/>
            <person name="Overmann J."/>
            <person name="Amann R."/>
            <person name="Jetten M.S.M."/>
            <person name="Mascher T."/>
            <person name="Medema M.H."/>
            <person name="Devos D.P."/>
            <person name="Kaster A.-K."/>
            <person name="Ovreas L."/>
            <person name="Rohde M."/>
            <person name="Galperin M.Y."/>
            <person name="Jogler C."/>
        </authorList>
    </citation>
    <scope>NUCLEOTIDE SEQUENCE [LARGE SCALE GENOMIC DNA]</scope>
    <source>
        <strain evidence="2 3">K22_7</strain>
    </source>
</reference>
<dbReference type="EMBL" id="CP036525">
    <property type="protein sequence ID" value="QDT05500.1"/>
    <property type="molecule type" value="Genomic_DNA"/>
</dbReference>
<evidence type="ECO:0000256" key="1">
    <source>
        <dbReference type="SAM" id="SignalP"/>
    </source>
</evidence>
<gene>
    <name evidence="2" type="ORF">K227x_39000</name>
</gene>
<organism evidence="2 3">
    <name type="scientific">Rubripirellula lacrimiformis</name>
    <dbReference type="NCBI Taxonomy" id="1930273"/>
    <lineage>
        <taxon>Bacteria</taxon>
        <taxon>Pseudomonadati</taxon>
        <taxon>Planctomycetota</taxon>
        <taxon>Planctomycetia</taxon>
        <taxon>Pirellulales</taxon>
        <taxon>Pirellulaceae</taxon>
        <taxon>Rubripirellula</taxon>
    </lineage>
</organism>
<sequence length="187" mass="20315" precursor="true">MRISLSIVLVFLAAMPSVAGDLLPSKPPAPWKPVDRQQVDHLNQGANCEAWMNSENGDVLIASLHPGVEDENTGALESVTEAAKSSLLEWLSAEDQDVKCVELGSRNSSLPRGRTKNARTGSVGQDMTKQPVVLATFVVEAKSGNRMANSVSFTRDGQTHLIQHVSKRPITNTLPMHLAHWAMRPSK</sequence>
<evidence type="ECO:0000313" key="3">
    <source>
        <dbReference type="Proteomes" id="UP000318538"/>
    </source>
</evidence>
<proteinExistence type="predicted"/>
<accession>A0A517NEF2</accession>
<name>A0A517NEF2_9BACT</name>
<dbReference type="Proteomes" id="UP000318538">
    <property type="component" value="Chromosome"/>
</dbReference>
<keyword evidence="3" id="KW-1185">Reference proteome</keyword>
<dbReference type="AlphaFoldDB" id="A0A517NEF2"/>
<feature type="chain" id="PRO_5021783380" evidence="1">
    <location>
        <begin position="20"/>
        <end position="187"/>
    </location>
</feature>
<feature type="signal peptide" evidence="1">
    <location>
        <begin position="1"/>
        <end position="19"/>
    </location>
</feature>
<evidence type="ECO:0000313" key="2">
    <source>
        <dbReference type="EMBL" id="QDT05500.1"/>
    </source>
</evidence>
<keyword evidence="1" id="KW-0732">Signal</keyword>
<dbReference type="KEGG" id="rlc:K227x_39000"/>